<evidence type="ECO:0000256" key="1">
    <source>
        <dbReference type="SAM" id="Phobius"/>
    </source>
</evidence>
<protein>
    <recommendedName>
        <fullName evidence="4">ABC transporter permease</fullName>
    </recommendedName>
</protein>
<name>A0ABX1L567_9LACO</name>
<feature type="transmembrane region" description="Helical" evidence="1">
    <location>
        <begin position="57"/>
        <end position="76"/>
    </location>
</feature>
<dbReference type="EMBL" id="JAAVSD010000010">
    <property type="protein sequence ID" value="NLR29489.1"/>
    <property type="molecule type" value="Genomic_DNA"/>
</dbReference>
<feature type="transmembrane region" description="Helical" evidence="1">
    <location>
        <begin position="213"/>
        <end position="235"/>
    </location>
</feature>
<reference evidence="2 3" key="1">
    <citation type="submission" date="2020-03" db="EMBL/GenBank/DDBJ databases">
        <authorList>
            <person name="Zhang Z."/>
            <person name="Guo Z."/>
            <person name="Hou Q."/>
            <person name="Shen X."/>
        </authorList>
    </citation>
    <scope>NUCLEOTIDE SEQUENCE [LARGE SCALE GENOMIC DNA]</scope>
    <source>
        <strain evidence="2 3">HBUAS51329</strain>
    </source>
</reference>
<keyword evidence="1" id="KW-1133">Transmembrane helix</keyword>
<feature type="transmembrane region" description="Helical" evidence="1">
    <location>
        <begin position="164"/>
        <end position="184"/>
    </location>
</feature>
<dbReference type="Proteomes" id="UP000707477">
    <property type="component" value="Unassembled WGS sequence"/>
</dbReference>
<feature type="transmembrane region" description="Helical" evidence="1">
    <location>
        <begin position="21"/>
        <end position="37"/>
    </location>
</feature>
<feature type="transmembrane region" description="Helical" evidence="1">
    <location>
        <begin position="96"/>
        <end position="123"/>
    </location>
</feature>
<proteinExistence type="predicted"/>
<comment type="caution">
    <text evidence="2">The sequence shown here is derived from an EMBL/GenBank/DDBJ whole genome shotgun (WGS) entry which is preliminary data.</text>
</comment>
<sequence length="252" mass="28494">MWRKLKILGKFELQQTWDDKTILFYTLLCPAVFFLIMDISSKGHPFGLHNVASQLLGYWAYIILVGVLNGFQFGLIGMRESNFLKMFTIIAGDKRLIFYSNLLVQIIFIQLEMLLFDAIVLLLNPASLALIPMMVGGFLLNFVLIPVVAGFTNFVLLLPIKVNLASLLMTGYILLGMAIINLPYQLNSLLGMTLTVINPCSYMVQFYSTGLSLMGQFTLANVELLSLVAVLYLMFSIYSIHHMKLQSYTSRY</sequence>
<organism evidence="2 3">
    <name type="scientific">Levilactobacillus tujiorum</name>
    <dbReference type="NCBI Taxonomy" id="2912243"/>
    <lineage>
        <taxon>Bacteria</taxon>
        <taxon>Bacillati</taxon>
        <taxon>Bacillota</taxon>
        <taxon>Bacilli</taxon>
        <taxon>Lactobacillales</taxon>
        <taxon>Lactobacillaceae</taxon>
        <taxon>Levilactobacillus</taxon>
    </lineage>
</organism>
<keyword evidence="1" id="KW-0472">Membrane</keyword>
<keyword evidence="1" id="KW-0812">Transmembrane</keyword>
<gene>
    <name evidence="2" type="ORF">HEQ44_04760</name>
</gene>
<evidence type="ECO:0000313" key="3">
    <source>
        <dbReference type="Proteomes" id="UP000707477"/>
    </source>
</evidence>
<accession>A0ABX1L567</accession>
<feature type="transmembrane region" description="Helical" evidence="1">
    <location>
        <begin position="129"/>
        <end position="157"/>
    </location>
</feature>
<dbReference type="RefSeq" id="WP_168850546.1">
    <property type="nucleotide sequence ID" value="NZ_JAAVSD010000010.1"/>
</dbReference>
<keyword evidence="3" id="KW-1185">Reference proteome</keyword>
<evidence type="ECO:0008006" key="4">
    <source>
        <dbReference type="Google" id="ProtNLM"/>
    </source>
</evidence>
<evidence type="ECO:0000313" key="2">
    <source>
        <dbReference type="EMBL" id="NLR29489.1"/>
    </source>
</evidence>